<dbReference type="EMBL" id="JBBMFV010000004">
    <property type="protein sequence ID" value="MEO3942864.1"/>
    <property type="molecule type" value="Genomic_DNA"/>
</dbReference>
<sequence>MDPVAAAPLAAAQFAATQHLSEPVIPELYSPNRIFTWNELQSMAFDGILLPLYGKSYASPGTAVTHRLRARAAALTVPERIRTKVVAGRLTAAWIYGCAKPPEHLSLLVDAKHRISSLRGSTACSLHEVRLGQMDVVSLGGMLVSSPLRTASDIALHVESDRALPTLRRLLAKEDLGIRLRLLMLAVEAAPRVPHKRRALATLTRLAAG</sequence>
<accession>A0ABV0GWG3</accession>
<reference evidence="1 2" key="1">
    <citation type="journal article" date="2024" name="Appl. Microbiol. Biotechnol.">
        <title>Biosynthetic gene clusters with biotechnological applications in novel Antarctic isolates from Actinomycetota.</title>
        <authorList>
            <person name="Bruna P."/>
            <person name="Nunez-Montero K."/>
            <person name="Contreras M.J."/>
            <person name="Leal K."/>
            <person name="Garcia M."/>
            <person name="Abanto M."/>
            <person name="Barrientos L."/>
        </authorList>
    </citation>
    <scope>NUCLEOTIDE SEQUENCE [LARGE SCALE GENOMIC DNA]</scope>
    <source>
        <strain evidence="1 2">Se16.17</strain>
    </source>
</reference>
<dbReference type="Proteomes" id="UP001448614">
    <property type="component" value="Unassembled WGS sequence"/>
</dbReference>
<comment type="caution">
    <text evidence="1">The sequence shown here is derived from an EMBL/GenBank/DDBJ whole genome shotgun (WGS) entry which is preliminary data.</text>
</comment>
<evidence type="ECO:0000313" key="2">
    <source>
        <dbReference type="Proteomes" id="UP001448614"/>
    </source>
</evidence>
<proteinExistence type="predicted"/>
<name>A0ABV0GWG3_PAENI</name>
<dbReference type="RefSeq" id="WP_347783328.1">
    <property type="nucleotide sequence ID" value="NZ_JBBMFV010000004.1"/>
</dbReference>
<evidence type="ECO:0008006" key="3">
    <source>
        <dbReference type="Google" id="ProtNLM"/>
    </source>
</evidence>
<protein>
    <recommendedName>
        <fullName evidence="3">AbiEi antitoxin C-terminal domain-containing protein</fullName>
    </recommendedName>
</protein>
<gene>
    <name evidence="1" type="ORF">V3C41_17490</name>
</gene>
<evidence type="ECO:0000313" key="1">
    <source>
        <dbReference type="EMBL" id="MEO3942864.1"/>
    </source>
</evidence>
<organism evidence="1 2">
    <name type="scientific">Paenarthrobacter nicotinovorans</name>
    <name type="common">Arthrobacter nicotinovorans</name>
    <dbReference type="NCBI Taxonomy" id="29320"/>
    <lineage>
        <taxon>Bacteria</taxon>
        <taxon>Bacillati</taxon>
        <taxon>Actinomycetota</taxon>
        <taxon>Actinomycetes</taxon>
        <taxon>Micrococcales</taxon>
        <taxon>Micrococcaceae</taxon>
        <taxon>Paenarthrobacter</taxon>
    </lineage>
</organism>
<keyword evidence="2" id="KW-1185">Reference proteome</keyword>